<dbReference type="SUPFAM" id="SSF54427">
    <property type="entry name" value="NTF2-like"/>
    <property type="match status" value="1"/>
</dbReference>
<keyword evidence="5 10" id="KW-0653">Protein transport</keyword>
<evidence type="ECO:0000256" key="2">
    <source>
        <dbReference type="ARBA" id="ARBA00009597"/>
    </source>
</evidence>
<evidence type="ECO:0000256" key="6">
    <source>
        <dbReference type="ARBA" id="ARBA00022946"/>
    </source>
</evidence>
<feature type="domain" description="Tim44-like" evidence="12">
    <location>
        <begin position="275"/>
        <end position="424"/>
    </location>
</feature>
<evidence type="ECO:0000313" key="14">
    <source>
        <dbReference type="Proteomes" id="UP001307889"/>
    </source>
</evidence>
<proteinExistence type="inferred from homology"/>
<evidence type="ECO:0000256" key="4">
    <source>
        <dbReference type="ARBA" id="ARBA00022792"/>
    </source>
</evidence>
<dbReference type="Proteomes" id="UP001307889">
    <property type="component" value="Chromosome 10"/>
</dbReference>
<keyword evidence="14" id="KW-1185">Reference proteome</keyword>
<comment type="function">
    <text evidence="10">Essential component of the PAM complex, a complex required for the translocation of transit peptide-containing proteins from the inner membrane into the mitochondrial matrix in an ATP-dependent manner.</text>
</comment>
<evidence type="ECO:0000259" key="12">
    <source>
        <dbReference type="SMART" id="SM00978"/>
    </source>
</evidence>
<keyword evidence="8 10" id="KW-0496">Mitochondrion</keyword>
<dbReference type="PIRSF" id="PIRSF037871">
    <property type="entry name" value="TIM44"/>
    <property type="match status" value="1"/>
</dbReference>
<evidence type="ECO:0000256" key="1">
    <source>
        <dbReference type="ARBA" id="ARBA00004273"/>
    </source>
</evidence>
<evidence type="ECO:0000256" key="10">
    <source>
        <dbReference type="PIRNR" id="PIRNR037871"/>
    </source>
</evidence>
<dbReference type="Gene3D" id="3.10.450.240">
    <property type="match status" value="1"/>
</dbReference>
<dbReference type="InterPro" id="IPR007379">
    <property type="entry name" value="Tim44-like_dom"/>
</dbReference>
<keyword evidence="4 10" id="KW-0999">Mitochondrion inner membrane</keyword>
<evidence type="ECO:0000256" key="3">
    <source>
        <dbReference type="ARBA" id="ARBA00022448"/>
    </source>
</evidence>
<comment type="subcellular location">
    <subcellularLocation>
        <location evidence="1 10">Mitochondrion inner membrane</location>
    </subcellularLocation>
</comment>
<dbReference type="PANTHER" id="PTHR10721">
    <property type="entry name" value="MITOCHONDRIAL IMPORT INNER MEMBRANE TRANSLOCASE SUBUNIT TIM44"/>
    <property type="match status" value="1"/>
</dbReference>
<dbReference type="EMBL" id="AP028918">
    <property type="protein sequence ID" value="BES99592.1"/>
    <property type="molecule type" value="Genomic_DNA"/>
</dbReference>
<evidence type="ECO:0000256" key="11">
    <source>
        <dbReference type="SAM" id="Coils"/>
    </source>
</evidence>
<evidence type="ECO:0000313" key="13">
    <source>
        <dbReference type="EMBL" id="BES99592.1"/>
    </source>
</evidence>
<sequence>MIPRIMLARGSQAPLRSNVLIGINAHHAYNINLRYGSGGRPNFFTKLIENIQQEMAKNKEMKQSLKKFREEAEKLEHSDALQKARTKFRTVESEASRSSEVLKERLDSLKGKVSDVLEEASKTELAKKAGEIGAGIGKSARGAAETISETGQKIGKTGAFQTISQTAAAVKQELDQGGIHSRVYQSPSKLRRRVESFVDAKVVAPDTETVGIELHKDSKFYQSWQQFKDNNPYVNKIIDWKIKYDESENPLIRASRTLTDKVSEVMGGLFQKTELSETLTELCKLDPSFDKGQFLKQCERDIIPNVLEAMIRGDLEILRDWCHDGPYNLLSTPVKQAQTLKYKFVSKILDIDNVDLVMGKVMEQGPVLVINFTSQQILCVKDANGNVVEGDEEKVLRVNYVWVLCRDPAELDPRAAWRLLDLSAHSQEQLL</sequence>
<name>A0ABN7B9V5_9HEMI</name>
<keyword evidence="3 10" id="KW-0813">Transport</keyword>
<evidence type="ECO:0000256" key="5">
    <source>
        <dbReference type="ARBA" id="ARBA00022927"/>
    </source>
</evidence>
<keyword evidence="6" id="KW-0809">Transit peptide</keyword>
<dbReference type="InterPro" id="IPR017303">
    <property type="entry name" value="Tim44"/>
</dbReference>
<gene>
    <name evidence="13" type="ORF">NTJ_12409</name>
</gene>
<dbReference type="InterPro" id="IPR039544">
    <property type="entry name" value="Tim44-like"/>
</dbReference>
<comment type="similarity">
    <text evidence="2 10">Belongs to the Tim44 family.</text>
</comment>
<feature type="coiled-coil region" evidence="11">
    <location>
        <begin position="51"/>
        <end position="119"/>
    </location>
</feature>
<keyword evidence="9 10" id="KW-0472">Membrane</keyword>
<evidence type="ECO:0000256" key="8">
    <source>
        <dbReference type="ARBA" id="ARBA00023128"/>
    </source>
</evidence>
<keyword evidence="7 10" id="KW-0811">Translocation</keyword>
<evidence type="ECO:0000256" key="9">
    <source>
        <dbReference type="ARBA" id="ARBA00023136"/>
    </source>
</evidence>
<evidence type="ECO:0000256" key="7">
    <source>
        <dbReference type="ARBA" id="ARBA00023010"/>
    </source>
</evidence>
<organism evidence="13 14">
    <name type="scientific">Nesidiocoris tenuis</name>
    <dbReference type="NCBI Taxonomy" id="355587"/>
    <lineage>
        <taxon>Eukaryota</taxon>
        <taxon>Metazoa</taxon>
        <taxon>Ecdysozoa</taxon>
        <taxon>Arthropoda</taxon>
        <taxon>Hexapoda</taxon>
        <taxon>Insecta</taxon>
        <taxon>Pterygota</taxon>
        <taxon>Neoptera</taxon>
        <taxon>Paraneoptera</taxon>
        <taxon>Hemiptera</taxon>
        <taxon>Heteroptera</taxon>
        <taxon>Panheteroptera</taxon>
        <taxon>Cimicomorpha</taxon>
        <taxon>Miridae</taxon>
        <taxon>Dicyphina</taxon>
        <taxon>Nesidiocoris</taxon>
    </lineage>
</organism>
<keyword evidence="11" id="KW-0175">Coiled coil</keyword>
<protein>
    <recommendedName>
        <fullName evidence="10">Mitochondrial import inner membrane translocase subunit TIM44</fullName>
    </recommendedName>
</protein>
<dbReference type="InterPro" id="IPR032710">
    <property type="entry name" value="NTF2-like_dom_sf"/>
</dbReference>
<dbReference type="SMART" id="SM00978">
    <property type="entry name" value="Tim44"/>
    <property type="match status" value="1"/>
</dbReference>
<dbReference type="Pfam" id="PF04280">
    <property type="entry name" value="Tim44"/>
    <property type="match status" value="1"/>
</dbReference>
<reference evidence="13 14" key="1">
    <citation type="submission" date="2023-09" db="EMBL/GenBank/DDBJ databases">
        <title>Nesidiocoris tenuis whole genome shotgun sequence.</title>
        <authorList>
            <person name="Shibata T."/>
            <person name="Shimoda M."/>
            <person name="Kobayashi T."/>
            <person name="Uehara T."/>
        </authorList>
    </citation>
    <scope>NUCLEOTIDE SEQUENCE [LARGE SCALE GENOMIC DNA]</scope>
    <source>
        <strain evidence="13 14">Japan</strain>
    </source>
</reference>
<accession>A0ABN7B9V5</accession>
<dbReference type="PANTHER" id="PTHR10721:SF1">
    <property type="entry name" value="MITOCHONDRIAL IMPORT INNER MEMBRANE TRANSLOCASE SUBUNIT TIM44"/>
    <property type="match status" value="1"/>
</dbReference>